<feature type="non-terminal residue" evidence="1">
    <location>
        <position position="1"/>
    </location>
</feature>
<dbReference type="AlphaFoldDB" id="A0A371GI21"/>
<proteinExistence type="predicted"/>
<protein>
    <submittedName>
        <fullName evidence="1">Uncharacterized protein</fullName>
    </submittedName>
</protein>
<comment type="caution">
    <text evidence="1">The sequence shown here is derived from an EMBL/GenBank/DDBJ whole genome shotgun (WGS) entry which is preliminary data.</text>
</comment>
<reference evidence="1" key="1">
    <citation type="submission" date="2018-05" db="EMBL/GenBank/DDBJ databases">
        <title>Draft genome of Mucuna pruriens seed.</title>
        <authorList>
            <person name="Nnadi N.E."/>
            <person name="Vos R."/>
            <person name="Hasami M.H."/>
            <person name="Devisetty U.K."/>
            <person name="Aguiy J.C."/>
        </authorList>
    </citation>
    <scope>NUCLEOTIDE SEQUENCE [LARGE SCALE GENOMIC DNA]</scope>
    <source>
        <strain evidence="1">JCA_2017</strain>
    </source>
</reference>
<name>A0A371GI21_MUCPR</name>
<evidence type="ECO:0000313" key="2">
    <source>
        <dbReference type="Proteomes" id="UP000257109"/>
    </source>
</evidence>
<accession>A0A371GI21</accession>
<gene>
    <name evidence="1" type="ORF">CR513_28252</name>
</gene>
<keyword evidence="2" id="KW-1185">Reference proteome</keyword>
<dbReference type="EMBL" id="QJKJ01005525">
    <property type="protein sequence ID" value="RDX89953.1"/>
    <property type="molecule type" value="Genomic_DNA"/>
</dbReference>
<organism evidence="1 2">
    <name type="scientific">Mucuna pruriens</name>
    <name type="common">Velvet bean</name>
    <name type="synonym">Dolichos pruriens</name>
    <dbReference type="NCBI Taxonomy" id="157652"/>
    <lineage>
        <taxon>Eukaryota</taxon>
        <taxon>Viridiplantae</taxon>
        <taxon>Streptophyta</taxon>
        <taxon>Embryophyta</taxon>
        <taxon>Tracheophyta</taxon>
        <taxon>Spermatophyta</taxon>
        <taxon>Magnoliopsida</taxon>
        <taxon>eudicotyledons</taxon>
        <taxon>Gunneridae</taxon>
        <taxon>Pentapetalae</taxon>
        <taxon>rosids</taxon>
        <taxon>fabids</taxon>
        <taxon>Fabales</taxon>
        <taxon>Fabaceae</taxon>
        <taxon>Papilionoideae</taxon>
        <taxon>50 kb inversion clade</taxon>
        <taxon>NPAAA clade</taxon>
        <taxon>indigoferoid/millettioid clade</taxon>
        <taxon>Phaseoleae</taxon>
        <taxon>Mucuna</taxon>
    </lineage>
</organism>
<sequence length="60" mass="6884">MMNWYQHGFRTVGECEAKPTNPQRPFSSVILRPSPGKAGREVPLLLPGRIFRIHVDTHRT</sequence>
<dbReference type="Proteomes" id="UP000257109">
    <property type="component" value="Unassembled WGS sequence"/>
</dbReference>
<evidence type="ECO:0000313" key="1">
    <source>
        <dbReference type="EMBL" id="RDX89953.1"/>
    </source>
</evidence>